<feature type="domain" description="Acyl-CoA dehydrogenase/oxidase C-terminal" evidence="6">
    <location>
        <begin position="265"/>
        <end position="395"/>
    </location>
</feature>
<keyword evidence="9" id="KW-1185">Reference proteome</keyword>
<evidence type="ECO:0000259" key="7">
    <source>
        <dbReference type="Pfam" id="PF02770"/>
    </source>
</evidence>
<comment type="cofactor">
    <cofactor evidence="1 5">
        <name>FAD</name>
        <dbReference type="ChEBI" id="CHEBI:57692"/>
    </cofactor>
</comment>
<accession>A0A9W6W7H7</accession>
<dbReference type="EMBL" id="BSTX01000001">
    <property type="protein sequence ID" value="GLZ75501.1"/>
    <property type="molecule type" value="Genomic_DNA"/>
</dbReference>
<gene>
    <name evidence="8" type="ORF">Afil01_03080</name>
</gene>
<dbReference type="Gene3D" id="2.40.110.10">
    <property type="entry name" value="Butyryl-CoA Dehydrogenase, subunit A, domain 2"/>
    <property type="match status" value="1"/>
</dbReference>
<dbReference type="InterPro" id="IPR009100">
    <property type="entry name" value="AcylCoA_DH/oxidase_NM_dom_sf"/>
</dbReference>
<evidence type="ECO:0000256" key="4">
    <source>
        <dbReference type="ARBA" id="ARBA00022827"/>
    </source>
</evidence>
<reference evidence="8" key="1">
    <citation type="submission" date="2023-03" db="EMBL/GenBank/DDBJ databases">
        <title>Actinorhabdospora filicis NBRC 111898.</title>
        <authorList>
            <person name="Ichikawa N."/>
            <person name="Sato H."/>
            <person name="Tonouchi N."/>
        </authorList>
    </citation>
    <scope>NUCLEOTIDE SEQUENCE</scope>
    <source>
        <strain evidence="8">NBRC 111898</strain>
    </source>
</reference>
<evidence type="ECO:0000256" key="1">
    <source>
        <dbReference type="ARBA" id="ARBA00001974"/>
    </source>
</evidence>
<organism evidence="8 9">
    <name type="scientific">Actinorhabdospora filicis</name>
    <dbReference type="NCBI Taxonomy" id="1785913"/>
    <lineage>
        <taxon>Bacteria</taxon>
        <taxon>Bacillati</taxon>
        <taxon>Actinomycetota</taxon>
        <taxon>Actinomycetes</taxon>
        <taxon>Micromonosporales</taxon>
        <taxon>Micromonosporaceae</taxon>
        <taxon>Actinorhabdospora</taxon>
    </lineage>
</organism>
<dbReference type="RefSeq" id="WP_285660738.1">
    <property type="nucleotide sequence ID" value="NZ_BSTX01000001.1"/>
</dbReference>
<evidence type="ECO:0000313" key="9">
    <source>
        <dbReference type="Proteomes" id="UP001165079"/>
    </source>
</evidence>
<dbReference type="Pfam" id="PF00441">
    <property type="entry name" value="Acyl-CoA_dh_1"/>
    <property type="match status" value="1"/>
</dbReference>
<evidence type="ECO:0000256" key="2">
    <source>
        <dbReference type="ARBA" id="ARBA00009347"/>
    </source>
</evidence>
<evidence type="ECO:0008006" key="10">
    <source>
        <dbReference type="Google" id="ProtNLM"/>
    </source>
</evidence>
<comment type="similarity">
    <text evidence="2 5">Belongs to the acyl-CoA dehydrogenase family.</text>
</comment>
<dbReference type="Pfam" id="PF02770">
    <property type="entry name" value="Acyl-CoA_dh_M"/>
    <property type="match status" value="1"/>
</dbReference>
<proteinExistence type="inferred from homology"/>
<keyword evidence="3 5" id="KW-0285">Flavoprotein</keyword>
<dbReference type="Proteomes" id="UP001165079">
    <property type="component" value="Unassembled WGS sequence"/>
</dbReference>
<feature type="domain" description="Acyl-CoA oxidase/dehydrogenase middle" evidence="7">
    <location>
        <begin position="145"/>
        <end position="234"/>
    </location>
</feature>
<dbReference type="PANTHER" id="PTHR43884">
    <property type="entry name" value="ACYL-COA DEHYDROGENASE"/>
    <property type="match status" value="1"/>
</dbReference>
<dbReference type="Gene3D" id="1.10.540.10">
    <property type="entry name" value="Acyl-CoA dehydrogenase/oxidase, N-terminal domain"/>
    <property type="match status" value="1"/>
</dbReference>
<dbReference type="PANTHER" id="PTHR43884:SF40">
    <property type="entry name" value="ACYL-COA DEHYDROGENASE"/>
    <property type="match status" value="1"/>
</dbReference>
<protein>
    <recommendedName>
        <fullName evidence="10">Acyl-CoA dehydrogenase</fullName>
    </recommendedName>
</protein>
<dbReference type="GO" id="GO:0050660">
    <property type="term" value="F:flavin adenine dinucleotide binding"/>
    <property type="evidence" value="ECO:0007669"/>
    <property type="project" value="InterPro"/>
</dbReference>
<evidence type="ECO:0000313" key="8">
    <source>
        <dbReference type="EMBL" id="GLZ75501.1"/>
    </source>
</evidence>
<dbReference type="AlphaFoldDB" id="A0A9W6W7H7"/>
<comment type="caution">
    <text evidence="8">The sequence shown here is derived from an EMBL/GenBank/DDBJ whole genome shotgun (WGS) entry which is preliminary data.</text>
</comment>
<dbReference type="InterPro" id="IPR037069">
    <property type="entry name" value="AcylCoA_DH/ox_N_sf"/>
</dbReference>
<dbReference type="GO" id="GO:0003995">
    <property type="term" value="F:acyl-CoA dehydrogenase activity"/>
    <property type="evidence" value="ECO:0007669"/>
    <property type="project" value="TreeGrafter"/>
</dbReference>
<keyword evidence="5" id="KW-0560">Oxidoreductase</keyword>
<keyword evidence="4 5" id="KW-0274">FAD</keyword>
<evidence type="ECO:0000256" key="3">
    <source>
        <dbReference type="ARBA" id="ARBA00022630"/>
    </source>
</evidence>
<dbReference type="InterPro" id="IPR006091">
    <property type="entry name" value="Acyl-CoA_Oxase/DH_mid-dom"/>
</dbReference>
<evidence type="ECO:0000256" key="5">
    <source>
        <dbReference type="RuleBase" id="RU362125"/>
    </source>
</evidence>
<name>A0A9W6W7H7_9ACTN</name>
<dbReference type="SUPFAM" id="SSF56645">
    <property type="entry name" value="Acyl-CoA dehydrogenase NM domain-like"/>
    <property type="match status" value="1"/>
</dbReference>
<dbReference type="CDD" id="cd00567">
    <property type="entry name" value="ACAD"/>
    <property type="match status" value="1"/>
</dbReference>
<dbReference type="InterPro" id="IPR036250">
    <property type="entry name" value="AcylCo_DH-like_C"/>
</dbReference>
<sequence>MNSFHDDLVRGSLRFGLLRPFPVQDPLDRHLGDAVVAELEALLACRVDPDDIDRSGRMPPGVIDDLRYGGFLSLRAPVTLGGRDLTEFNAFRAVTAAASIAPPIALTMAIANGLGAPAYLSVLPPGPLRDFLAGRIADGAVSGTADTEPGGAANSTRGTVAVPDGDAYVLHGEKVFAGNGTIADLLAVSASVRDDGDAVRLFFVDTSDPGVEVHAAHQFTGFRGAPNAAVRLSGVRVPRERMVPAATSWRESQGLVGLAAAARLLVIAAPSLAIARQCLEWGRRFAARRSVDGHGLGEYELVRELLDTAEAEVYGIESLVRWAVLGARRADTGRERAAAKNLTSMACWRVVDGTMSLLAAEGYESAASKGRRGADPVPLDRAFRDARGLRIAGGVDFQVDNWAGQAILARHREGPGMPGGGGLSGVPSCCAGYLAGTAEAARELADTAAWLGARVSGDARRGQKALMLLGRVAGELTAVPIALARGLDGDGHDLAERYARVASERAERHLRLLRAERAALAANPSGG</sequence>
<dbReference type="Gene3D" id="1.20.140.10">
    <property type="entry name" value="Butyryl-CoA Dehydrogenase, subunit A, domain 3"/>
    <property type="match status" value="1"/>
</dbReference>
<evidence type="ECO:0000259" key="6">
    <source>
        <dbReference type="Pfam" id="PF00441"/>
    </source>
</evidence>
<dbReference type="InterPro" id="IPR046373">
    <property type="entry name" value="Acyl-CoA_Oxase/DH_mid-dom_sf"/>
</dbReference>
<dbReference type="InterPro" id="IPR009075">
    <property type="entry name" value="AcylCo_DH/oxidase_C"/>
</dbReference>
<dbReference type="SUPFAM" id="SSF47203">
    <property type="entry name" value="Acyl-CoA dehydrogenase C-terminal domain-like"/>
    <property type="match status" value="1"/>
</dbReference>